<dbReference type="SUPFAM" id="SSF50182">
    <property type="entry name" value="Sm-like ribonucleoproteins"/>
    <property type="match status" value="1"/>
</dbReference>
<name>A0AAR5Q3X5_DENPD</name>
<dbReference type="SMART" id="SM00651">
    <property type="entry name" value="Sm"/>
    <property type="match status" value="1"/>
</dbReference>
<dbReference type="InterPro" id="IPR010920">
    <property type="entry name" value="LSM_dom_sf"/>
</dbReference>
<dbReference type="GO" id="GO:0071209">
    <property type="term" value="F:U7 snRNA binding"/>
    <property type="evidence" value="ECO:0007669"/>
    <property type="project" value="InterPro"/>
</dbReference>
<dbReference type="RefSeq" id="XP_019767917.1">
    <property type="nucleotide sequence ID" value="XM_019912358.2"/>
</dbReference>
<evidence type="ECO:0000313" key="2">
    <source>
        <dbReference type="EnsemblMetazoa" id="XP_019767917.1"/>
    </source>
</evidence>
<dbReference type="InterPro" id="IPR001163">
    <property type="entry name" value="Sm_dom_euk/arc"/>
</dbReference>
<evidence type="ECO:0000313" key="3">
    <source>
        <dbReference type="Proteomes" id="UP000019118"/>
    </source>
</evidence>
<organism evidence="2 3">
    <name type="scientific">Dendroctonus ponderosae</name>
    <name type="common">Mountain pine beetle</name>
    <dbReference type="NCBI Taxonomy" id="77166"/>
    <lineage>
        <taxon>Eukaryota</taxon>
        <taxon>Metazoa</taxon>
        <taxon>Ecdysozoa</taxon>
        <taxon>Arthropoda</taxon>
        <taxon>Hexapoda</taxon>
        <taxon>Insecta</taxon>
        <taxon>Pterygota</taxon>
        <taxon>Neoptera</taxon>
        <taxon>Endopterygota</taxon>
        <taxon>Coleoptera</taxon>
        <taxon>Polyphaga</taxon>
        <taxon>Cucujiformia</taxon>
        <taxon>Curculionidae</taxon>
        <taxon>Scolytinae</taxon>
        <taxon>Dendroctonus</taxon>
    </lineage>
</organism>
<dbReference type="KEGG" id="dpa:109542900"/>
<keyword evidence="3" id="KW-1185">Reference proteome</keyword>
<proteinExistence type="predicted"/>
<dbReference type="GO" id="GO:0006398">
    <property type="term" value="P:mRNA 3'-end processing by stem-loop binding and cleavage"/>
    <property type="evidence" value="ECO:0007669"/>
    <property type="project" value="TreeGrafter"/>
</dbReference>
<evidence type="ECO:0000259" key="1">
    <source>
        <dbReference type="SMART" id="SM00651"/>
    </source>
</evidence>
<dbReference type="Proteomes" id="UP000019118">
    <property type="component" value="Unassembled WGS sequence"/>
</dbReference>
<feature type="domain" description="Sm" evidence="1">
    <location>
        <begin position="114"/>
        <end position="226"/>
    </location>
</feature>
<dbReference type="Pfam" id="PF01423">
    <property type="entry name" value="LSM"/>
    <property type="match status" value="1"/>
</dbReference>
<reference evidence="2" key="2">
    <citation type="submission" date="2024-08" db="UniProtKB">
        <authorList>
            <consortium name="EnsemblMetazoa"/>
        </authorList>
    </citation>
    <scope>IDENTIFICATION</scope>
</reference>
<reference evidence="3" key="1">
    <citation type="journal article" date="2013" name="Genome Biol.">
        <title>Draft genome of the mountain pine beetle, Dendroctonus ponderosae Hopkins, a major forest pest.</title>
        <authorList>
            <person name="Keeling C.I."/>
            <person name="Yuen M.M."/>
            <person name="Liao N.Y."/>
            <person name="Docking T.R."/>
            <person name="Chan S.K."/>
            <person name="Taylor G.A."/>
            <person name="Palmquist D.L."/>
            <person name="Jackman S.D."/>
            <person name="Nguyen A."/>
            <person name="Li M."/>
            <person name="Henderson H."/>
            <person name="Janes J.K."/>
            <person name="Zhao Y."/>
            <person name="Pandoh P."/>
            <person name="Moore R."/>
            <person name="Sperling F.A."/>
            <person name="Huber D.P."/>
            <person name="Birol I."/>
            <person name="Jones S.J."/>
            <person name="Bohlmann J."/>
        </authorList>
    </citation>
    <scope>NUCLEOTIDE SEQUENCE</scope>
</reference>
<dbReference type="PANTHER" id="PTHR21415">
    <property type="entry name" value="U7 SNRNA-ASSOCIATED SM-LIKE PROTEIN LSM11"/>
    <property type="match status" value="1"/>
</dbReference>
<dbReference type="InterPro" id="IPR039267">
    <property type="entry name" value="Lsm11"/>
</dbReference>
<dbReference type="AlphaFoldDB" id="A0AAR5Q3X5"/>
<dbReference type="GeneID" id="109542900"/>
<protein>
    <recommendedName>
        <fullName evidence="1">Sm domain-containing protein</fullName>
    </recommendedName>
</protein>
<accession>A0AAR5Q3X5</accession>
<dbReference type="Gene3D" id="2.30.30.100">
    <property type="match status" value="1"/>
</dbReference>
<dbReference type="PANTHER" id="PTHR21415:SF1">
    <property type="entry name" value="U7 SNRNA-ASSOCIATED SM-LIKE PROTEIN LSM11"/>
    <property type="match status" value="1"/>
</dbReference>
<dbReference type="GO" id="GO:0005683">
    <property type="term" value="C:U7 snRNP"/>
    <property type="evidence" value="ECO:0007669"/>
    <property type="project" value="TreeGrafter"/>
</dbReference>
<sequence>MADRAGPSKEKCDNDNEIDEKLNLYSEKFDPLTFLLSNKTTVPKPTVKLFDNIAMWYSHYTRGGSSAGRGKKPEQKDVAKRKWLPHQLPVATTKPARSNKNVILKMETMQGPLALLRKYTTERTRIKIITRNEKGVRGYCMAYLLAFDKHFNLVLDKVDEVWHRSIKVNKSPLLIDSVPENINSSSRKRANIPTIERKKISKNTEECRRHVNQMLMRGEHVVLICVPNAEHTK</sequence>
<dbReference type="EnsemblMetazoa" id="XM_019912358.1">
    <property type="protein sequence ID" value="XP_019767917.1"/>
    <property type="gene ID" value="LOC109542900"/>
</dbReference>